<keyword evidence="1" id="KW-0472">Membrane</keyword>
<proteinExistence type="predicted"/>
<keyword evidence="1" id="KW-0812">Transmembrane</keyword>
<organism evidence="2 3">
    <name type="scientific">Cerrena zonata</name>
    <dbReference type="NCBI Taxonomy" id="2478898"/>
    <lineage>
        <taxon>Eukaryota</taxon>
        <taxon>Fungi</taxon>
        <taxon>Dikarya</taxon>
        <taxon>Basidiomycota</taxon>
        <taxon>Agaricomycotina</taxon>
        <taxon>Agaricomycetes</taxon>
        <taxon>Polyporales</taxon>
        <taxon>Cerrenaceae</taxon>
        <taxon>Cerrena</taxon>
    </lineage>
</organism>
<keyword evidence="1" id="KW-1133">Transmembrane helix</keyword>
<name>A0AAW0G385_9APHY</name>
<protein>
    <submittedName>
        <fullName evidence="2">Uncharacterized protein</fullName>
    </submittedName>
</protein>
<keyword evidence="3" id="KW-1185">Reference proteome</keyword>
<evidence type="ECO:0000313" key="3">
    <source>
        <dbReference type="Proteomes" id="UP001385951"/>
    </source>
</evidence>
<reference evidence="2 3" key="1">
    <citation type="submission" date="2022-09" db="EMBL/GenBank/DDBJ databases">
        <authorList>
            <person name="Palmer J.M."/>
        </authorList>
    </citation>
    <scope>NUCLEOTIDE SEQUENCE [LARGE SCALE GENOMIC DNA]</scope>
    <source>
        <strain evidence="2 3">DSM 7382</strain>
    </source>
</reference>
<evidence type="ECO:0000256" key="1">
    <source>
        <dbReference type="SAM" id="Phobius"/>
    </source>
</evidence>
<gene>
    <name evidence="2" type="ORF">QCA50_008942</name>
</gene>
<comment type="caution">
    <text evidence="2">The sequence shown here is derived from an EMBL/GenBank/DDBJ whole genome shotgun (WGS) entry which is preliminary data.</text>
</comment>
<sequence length="83" mass="9554">MQEEAGVPPQSRPDEYRTSLTPVNYIKQVVYCSAKLPSTTFYIWLFQVVLSFSMLYHLYNYSDNLRARDDGALGPPVAFMAQR</sequence>
<accession>A0AAW0G385</accession>
<feature type="transmembrane region" description="Helical" evidence="1">
    <location>
        <begin position="41"/>
        <end position="59"/>
    </location>
</feature>
<dbReference type="EMBL" id="JASBNA010000012">
    <property type="protein sequence ID" value="KAK7687726.1"/>
    <property type="molecule type" value="Genomic_DNA"/>
</dbReference>
<dbReference type="Proteomes" id="UP001385951">
    <property type="component" value="Unassembled WGS sequence"/>
</dbReference>
<dbReference type="AlphaFoldDB" id="A0AAW0G385"/>
<evidence type="ECO:0000313" key="2">
    <source>
        <dbReference type="EMBL" id="KAK7687726.1"/>
    </source>
</evidence>